<gene>
    <name evidence="3" type="ORF">CC1G_11598</name>
</gene>
<dbReference type="EMBL" id="AACS02000012">
    <property type="protein sequence ID" value="EAU86879.2"/>
    <property type="molecule type" value="Genomic_DNA"/>
</dbReference>
<dbReference type="InParanoid" id="A8NMM4"/>
<organism evidence="3 4">
    <name type="scientific">Coprinopsis cinerea (strain Okayama-7 / 130 / ATCC MYA-4618 / FGSC 9003)</name>
    <name type="common">Inky cap fungus</name>
    <name type="synonym">Hormographiella aspergillata</name>
    <dbReference type="NCBI Taxonomy" id="240176"/>
    <lineage>
        <taxon>Eukaryota</taxon>
        <taxon>Fungi</taxon>
        <taxon>Dikarya</taxon>
        <taxon>Basidiomycota</taxon>
        <taxon>Agaricomycotina</taxon>
        <taxon>Agaricomycetes</taxon>
        <taxon>Agaricomycetidae</taxon>
        <taxon>Agaricales</taxon>
        <taxon>Agaricineae</taxon>
        <taxon>Psathyrellaceae</taxon>
        <taxon>Coprinopsis</taxon>
    </lineage>
</organism>
<feature type="signal peptide" evidence="2">
    <location>
        <begin position="1"/>
        <end position="26"/>
    </location>
</feature>
<feature type="compositionally biased region" description="Low complexity" evidence="1">
    <location>
        <begin position="88"/>
        <end position="97"/>
    </location>
</feature>
<accession>A8NMM4</accession>
<dbReference type="HOGENOM" id="CLU_877203_0_0_1"/>
<keyword evidence="2" id="KW-0732">Signal</keyword>
<evidence type="ECO:0000256" key="2">
    <source>
        <dbReference type="SAM" id="SignalP"/>
    </source>
</evidence>
<reference evidence="3 4" key="1">
    <citation type="journal article" date="2010" name="Proc. Natl. Acad. Sci. U.S.A.">
        <title>Insights into evolution of multicellular fungi from the assembled chromosomes of the mushroom Coprinopsis cinerea (Coprinus cinereus).</title>
        <authorList>
            <person name="Stajich J.E."/>
            <person name="Wilke S.K."/>
            <person name="Ahren D."/>
            <person name="Au C.H."/>
            <person name="Birren B.W."/>
            <person name="Borodovsky M."/>
            <person name="Burns C."/>
            <person name="Canback B."/>
            <person name="Casselton L.A."/>
            <person name="Cheng C.K."/>
            <person name="Deng J."/>
            <person name="Dietrich F.S."/>
            <person name="Fargo D.C."/>
            <person name="Farman M.L."/>
            <person name="Gathman A.C."/>
            <person name="Goldberg J."/>
            <person name="Guigo R."/>
            <person name="Hoegger P.J."/>
            <person name="Hooker J.B."/>
            <person name="Huggins A."/>
            <person name="James T.Y."/>
            <person name="Kamada T."/>
            <person name="Kilaru S."/>
            <person name="Kodira C."/>
            <person name="Kues U."/>
            <person name="Kupfer D."/>
            <person name="Kwan H.S."/>
            <person name="Lomsadze A."/>
            <person name="Li W."/>
            <person name="Lilly W.W."/>
            <person name="Ma L.J."/>
            <person name="Mackey A.J."/>
            <person name="Manning G."/>
            <person name="Martin F."/>
            <person name="Muraguchi H."/>
            <person name="Natvig D.O."/>
            <person name="Palmerini H."/>
            <person name="Ramesh M.A."/>
            <person name="Rehmeyer C.J."/>
            <person name="Roe B.A."/>
            <person name="Shenoy N."/>
            <person name="Stanke M."/>
            <person name="Ter-Hovhannisyan V."/>
            <person name="Tunlid A."/>
            <person name="Velagapudi R."/>
            <person name="Vision T.J."/>
            <person name="Zeng Q."/>
            <person name="Zolan M.E."/>
            <person name="Pukkila P.J."/>
        </authorList>
    </citation>
    <scope>NUCLEOTIDE SEQUENCE [LARGE SCALE GENOMIC DNA]</scope>
    <source>
        <strain evidence="4">Okayama-7 / 130 / ATCC MYA-4618 / FGSC 9003</strain>
    </source>
</reference>
<dbReference type="KEGG" id="cci:CC1G_11598"/>
<evidence type="ECO:0000313" key="3">
    <source>
        <dbReference type="EMBL" id="EAU86879.2"/>
    </source>
</evidence>
<dbReference type="RefSeq" id="XP_001834949.2">
    <property type="nucleotide sequence ID" value="XM_001834897.2"/>
</dbReference>
<evidence type="ECO:0000313" key="4">
    <source>
        <dbReference type="Proteomes" id="UP000001861"/>
    </source>
</evidence>
<protein>
    <submittedName>
        <fullName evidence="3">Uncharacterized protein</fullName>
    </submittedName>
</protein>
<dbReference type="VEuPathDB" id="FungiDB:CC1G_11598"/>
<sequence>MMLHSFTKLSCILLALLQICGCIVSAGPIKRAEPAFAPKSPAAGSPQPARGPSLAARSGGKTSVQKPKAPVLGKPLKKNGHMDVNPPSSSSSATSESGMRVAEETRGGSGLVILLVLGLSIMSLRRWVCFVGFIWVDFELMFVCLLPPPDIFLTVTLRSPALVDGLHLFLPFPTSLPAFSPNLCTHSTYIIPTLIYACRPLRLTIPVVVAGPLPRNWYRISVITNNPHPELKGYDPREKISKYLDPSVKGLGGTISLGIPRLVEGRVINIWKRRGYGETPPLRADKLAMLKQDINAHTRGSWFQPLTRRALEIDEVD</sequence>
<comment type="caution">
    <text evidence="3">The sequence shown here is derived from an EMBL/GenBank/DDBJ whole genome shotgun (WGS) entry which is preliminary data.</text>
</comment>
<proteinExistence type="predicted"/>
<feature type="chain" id="PRO_5002724375" evidence="2">
    <location>
        <begin position="27"/>
        <end position="317"/>
    </location>
</feature>
<keyword evidence="4" id="KW-1185">Reference proteome</keyword>
<feature type="region of interest" description="Disordered" evidence="1">
    <location>
        <begin position="37"/>
        <end position="100"/>
    </location>
</feature>
<evidence type="ECO:0000256" key="1">
    <source>
        <dbReference type="SAM" id="MobiDB-lite"/>
    </source>
</evidence>
<dbReference type="Proteomes" id="UP000001861">
    <property type="component" value="Unassembled WGS sequence"/>
</dbReference>
<dbReference type="GeneID" id="6011468"/>
<dbReference type="AlphaFoldDB" id="A8NMM4"/>
<name>A8NMM4_COPC7</name>